<dbReference type="Gene3D" id="1.25.40.20">
    <property type="entry name" value="Ankyrin repeat-containing domain"/>
    <property type="match status" value="2"/>
</dbReference>
<dbReference type="PROSITE" id="PS51704">
    <property type="entry name" value="GP_PDE"/>
    <property type="match status" value="1"/>
</dbReference>
<dbReference type="Pfam" id="PF03105">
    <property type="entry name" value="SPX"/>
    <property type="match status" value="1"/>
</dbReference>
<dbReference type="PROSITE" id="PS50007">
    <property type="entry name" value="PIPLC_X_DOMAIN"/>
    <property type="match status" value="1"/>
</dbReference>
<dbReference type="PROSITE" id="PS50088">
    <property type="entry name" value="ANK_REPEAT"/>
    <property type="match status" value="2"/>
</dbReference>
<feature type="repeat" description="ANK" evidence="4">
    <location>
        <begin position="466"/>
        <end position="498"/>
    </location>
</feature>
<dbReference type="SUPFAM" id="SSF51695">
    <property type="entry name" value="PLC-like phosphodiesterases"/>
    <property type="match status" value="1"/>
</dbReference>
<proteinExistence type="predicted"/>
<evidence type="ECO:0000259" key="5">
    <source>
        <dbReference type="PROSITE" id="PS51382"/>
    </source>
</evidence>
<protein>
    <submittedName>
        <fullName evidence="7">GDPD-domain-containing protein</fullName>
    </submittedName>
</protein>
<keyword evidence="2" id="KW-0378">Hydrolase</keyword>
<dbReference type="InterPro" id="IPR057506">
    <property type="entry name" value="C2_GPCPD1"/>
</dbReference>
<keyword evidence="8" id="KW-1185">Reference proteome</keyword>
<dbReference type="GeneID" id="30987641"/>
<accession>A0A1E4S967</accession>
<feature type="domain" description="SPX" evidence="5">
    <location>
        <begin position="1"/>
        <end position="159"/>
    </location>
</feature>
<dbReference type="InterPro" id="IPR002110">
    <property type="entry name" value="Ankyrin_rpt"/>
</dbReference>
<dbReference type="OMA" id="WTPMEHA"/>
<dbReference type="AlphaFoldDB" id="A0A1E4S967"/>
<evidence type="ECO:0000259" key="6">
    <source>
        <dbReference type="PROSITE" id="PS51704"/>
    </source>
</evidence>
<evidence type="ECO:0000256" key="2">
    <source>
        <dbReference type="ARBA" id="ARBA00022801"/>
    </source>
</evidence>
<dbReference type="Pfam" id="PF12796">
    <property type="entry name" value="Ank_2"/>
    <property type="match status" value="2"/>
</dbReference>
<dbReference type="PANTHER" id="PTHR22958">
    <property type="entry name" value="GLYCEROPHOSPHORYL DIESTER PHOSPHODIESTERASE"/>
    <property type="match status" value="1"/>
</dbReference>
<dbReference type="RefSeq" id="XP_020073095.1">
    <property type="nucleotide sequence ID" value="XM_020213245.1"/>
</dbReference>
<evidence type="ECO:0000256" key="4">
    <source>
        <dbReference type="PROSITE-ProRule" id="PRU00023"/>
    </source>
</evidence>
<dbReference type="SMART" id="SM00248">
    <property type="entry name" value="ANK"/>
    <property type="match status" value="5"/>
</dbReference>
<gene>
    <name evidence="7" type="ORF">CYBJADRAFT_145782</name>
</gene>
<evidence type="ECO:0000256" key="1">
    <source>
        <dbReference type="ARBA" id="ARBA00022737"/>
    </source>
</evidence>
<evidence type="ECO:0000256" key="3">
    <source>
        <dbReference type="ARBA" id="ARBA00023043"/>
    </source>
</evidence>
<dbReference type="CDD" id="cd14484">
    <property type="entry name" value="SPX_GDE1_like"/>
    <property type="match status" value="1"/>
</dbReference>
<dbReference type="OrthoDB" id="197419at2759"/>
<dbReference type="SUPFAM" id="SSF48403">
    <property type="entry name" value="Ankyrin repeat"/>
    <property type="match status" value="1"/>
</dbReference>
<dbReference type="PROSITE" id="PS51382">
    <property type="entry name" value="SPX"/>
    <property type="match status" value="1"/>
</dbReference>
<dbReference type="Pfam" id="PF03009">
    <property type="entry name" value="GDPD"/>
    <property type="match status" value="1"/>
</dbReference>
<dbReference type="Proteomes" id="UP000094389">
    <property type="component" value="Unassembled WGS sequence"/>
</dbReference>
<name>A0A1E4S967_CYBJN</name>
<sequence>MKFGKTIVQHQVPQWTQHYINYKDLKRQIKLVVHLLQLSNDSKAADAGKERQLDSPEVRTALATFFFSLDRSLEQVDDFYNKQYVEYERRLKKLTSIMMNLSDHMDEEELEEIIGVLVELRYNFRNLKWFGELNKRGFVKILKKLDKKTGTCQQIPYLNSRVYPLPFANEGDIVKSLSLINDYLNQISPRAQQTTGSSTRSSSVQSDKFSRALLADDDELLISQLVVDHRSIVLVPVKLLISLLNKAALNQSVKCINRILTVIPSLADPGDISGRNFFHHHIIALGKQSNEQSPTVVKQTHLTDVKPASPADVNTRLFDTFGPDGIYSHDDPKSLIQILNSLPPHLRPALLQKDHYKRTPLHYAAQYGLRVVTTIIIDYLKTWNEWDPAVPIDDLSYWGDYENLSPLHLAVLGKHPKTVEVLVFNCMHTLSNSKIFILATRLDAVDILQTLLKCKNVNINDADEINNETPLYIASKMNFQTSVKFLLDCGAQTEIPEASFGWTPLFVAAVEGLKEIVELLKNSGAIYSKYDEGGWTPMEHACLRGHLEIADMLKPLSPEKLYRSTNSSTSSLESTSNNKQKVGEIYRALKPKNKLPTPVKSFGHRYLQDESLIIITLGSNDSRNTDSAVCLDRVPISKVPSTELDTALSLTISTKSKRGEPTTVDLPLDDVEPITFSTPHDPNSETLLFDIVPTYGGQGKQILGRGVAILDKIHTSVGPNRTALNKAVTIPIIETETLDILGTITFEVLIVSPFRHPNMRLDRTETYWKSLVATRVIGHRGLGKNTLTKSLQLGENTVESFIAAASLGASYVEFDVQLTKDHVPVVYHDFLVAESGIDIPMHNLTLEQFLGLNDVFNETTKITKDDFMLRPRSASLLNHAHTPGEKMKLTKTFKNLGFKGNSRGSSIASSFVTLKELFKKIPKNVGFNIECKYPILYEAQVEDMGETAVDLNFWIDTVLKTVYDHSDGRDIIFSSFHPEVCLMLSLKQPQIPILFLTEAGTSIMADVRCDSLQSAVRFSKRWNLLGIVSAAEPIVKCPRLAQVVKSSGLVCFTYGTDNNNPENARMQMEAGVDAVIVDNVLAVRKELTKEARRDADVLEV</sequence>
<dbReference type="EMBL" id="KV453925">
    <property type="protein sequence ID" value="ODV76056.1"/>
    <property type="molecule type" value="Genomic_DNA"/>
</dbReference>
<dbReference type="GO" id="GO:0047389">
    <property type="term" value="F:glycerophosphocholine phosphodiesterase activity"/>
    <property type="evidence" value="ECO:0007669"/>
    <property type="project" value="TreeGrafter"/>
</dbReference>
<reference evidence="7 8" key="1">
    <citation type="journal article" date="2016" name="Proc. Natl. Acad. Sci. U.S.A.">
        <title>Comparative genomics of biotechnologically important yeasts.</title>
        <authorList>
            <person name="Riley R."/>
            <person name="Haridas S."/>
            <person name="Wolfe K.H."/>
            <person name="Lopes M.R."/>
            <person name="Hittinger C.T."/>
            <person name="Goeker M."/>
            <person name="Salamov A.A."/>
            <person name="Wisecaver J.H."/>
            <person name="Long T.M."/>
            <person name="Calvey C.H."/>
            <person name="Aerts A.L."/>
            <person name="Barry K.W."/>
            <person name="Choi C."/>
            <person name="Clum A."/>
            <person name="Coughlan A.Y."/>
            <person name="Deshpande S."/>
            <person name="Douglass A.P."/>
            <person name="Hanson S.J."/>
            <person name="Klenk H.-P."/>
            <person name="LaButti K.M."/>
            <person name="Lapidus A."/>
            <person name="Lindquist E.A."/>
            <person name="Lipzen A.M."/>
            <person name="Meier-Kolthoff J.P."/>
            <person name="Ohm R.A."/>
            <person name="Otillar R.P."/>
            <person name="Pangilinan J.L."/>
            <person name="Peng Y."/>
            <person name="Rokas A."/>
            <person name="Rosa C.A."/>
            <person name="Scheuner C."/>
            <person name="Sibirny A.A."/>
            <person name="Slot J.C."/>
            <person name="Stielow J.B."/>
            <person name="Sun H."/>
            <person name="Kurtzman C.P."/>
            <person name="Blackwell M."/>
            <person name="Grigoriev I.V."/>
            <person name="Jeffries T.W."/>
        </authorList>
    </citation>
    <scope>NUCLEOTIDE SEQUENCE [LARGE SCALE GENOMIC DNA]</scope>
    <source>
        <strain evidence="8">ATCC 18201 / CBS 1600 / BCRC 20928 / JCM 3617 / NBRC 0987 / NRRL Y-1542</strain>
    </source>
</reference>
<dbReference type="InterPro" id="IPR030395">
    <property type="entry name" value="GP_PDE_dom"/>
</dbReference>
<feature type="repeat" description="ANK" evidence="4">
    <location>
        <begin position="500"/>
        <end position="532"/>
    </location>
</feature>
<feature type="domain" description="GP-PDE" evidence="6">
    <location>
        <begin position="774"/>
        <end position="1087"/>
    </location>
</feature>
<evidence type="ECO:0000313" key="8">
    <source>
        <dbReference type="Proteomes" id="UP000094389"/>
    </source>
</evidence>
<dbReference type="InterPro" id="IPR004331">
    <property type="entry name" value="SPX_dom"/>
</dbReference>
<evidence type="ECO:0000313" key="7">
    <source>
        <dbReference type="EMBL" id="ODV76056.1"/>
    </source>
</evidence>
<keyword evidence="1" id="KW-0677">Repeat</keyword>
<dbReference type="Pfam" id="PF25329">
    <property type="entry name" value="C2_GDE1"/>
    <property type="match status" value="1"/>
</dbReference>
<dbReference type="InterPro" id="IPR051578">
    <property type="entry name" value="GDPD"/>
</dbReference>
<dbReference type="InterPro" id="IPR036770">
    <property type="entry name" value="Ankyrin_rpt-contain_sf"/>
</dbReference>
<dbReference type="GO" id="GO:0046475">
    <property type="term" value="P:glycerophospholipid catabolic process"/>
    <property type="evidence" value="ECO:0007669"/>
    <property type="project" value="TreeGrafter"/>
</dbReference>
<dbReference type="Gene3D" id="3.20.20.190">
    <property type="entry name" value="Phosphatidylinositol (PI) phosphodiesterase"/>
    <property type="match status" value="1"/>
</dbReference>
<dbReference type="STRING" id="983966.A0A1E4S967"/>
<keyword evidence="3 4" id="KW-0040">ANK repeat</keyword>
<dbReference type="PANTHER" id="PTHR22958:SF1">
    <property type="entry name" value="GLYCEROPHOSPHOCHOLINE PHOSPHODIESTERASE GPCPD1"/>
    <property type="match status" value="1"/>
</dbReference>
<dbReference type="InterPro" id="IPR017946">
    <property type="entry name" value="PLC-like_Pdiesterase_TIM-brl"/>
</dbReference>
<organism evidence="7 8">
    <name type="scientific">Cyberlindnera jadinii (strain ATCC 18201 / CBS 1600 / BCRC 20928 / JCM 3617 / NBRC 0987 / NRRL Y-1542)</name>
    <name type="common">Torula yeast</name>
    <name type="synonym">Candida utilis</name>
    <dbReference type="NCBI Taxonomy" id="983966"/>
    <lineage>
        <taxon>Eukaryota</taxon>
        <taxon>Fungi</taxon>
        <taxon>Dikarya</taxon>
        <taxon>Ascomycota</taxon>
        <taxon>Saccharomycotina</taxon>
        <taxon>Saccharomycetes</taxon>
        <taxon>Phaffomycetales</taxon>
        <taxon>Phaffomycetaceae</taxon>
        <taxon>Cyberlindnera</taxon>
    </lineage>
</organism>